<dbReference type="AlphaFoldDB" id="A0AAV8Q5B4"/>
<evidence type="ECO:0000313" key="3">
    <source>
        <dbReference type="Proteomes" id="UP001222027"/>
    </source>
</evidence>
<keyword evidence="3" id="KW-1185">Reference proteome</keyword>
<sequence length="120" mass="13205">MAVLWSKLITTSSGGRIGCHMDLWEREDAADMYTLQSKVKPIMACFSHCFVPANKFQVPILPYLKLGIFLDIMSSAGAPPVVGRARIDLPRRLPKVAASDPESATTCADGGRRSALRWRD</sequence>
<dbReference type="EMBL" id="JAQQAF010000002">
    <property type="protein sequence ID" value="KAJ8505932.1"/>
    <property type="molecule type" value="Genomic_DNA"/>
</dbReference>
<dbReference type="Proteomes" id="UP001222027">
    <property type="component" value="Unassembled WGS sequence"/>
</dbReference>
<evidence type="ECO:0000313" key="2">
    <source>
        <dbReference type="EMBL" id="KAJ8505932.1"/>
    </source>
</evidence>
<reference evidence="2 3" key="1">
    <citation type="submission" date="2022-12" db="EMBL/GenBank/DDBJ databases">
        <title>Chromosome-scale assembly of the Ensete ventricosum genome.</title>
        <authorList>
            <person name="Dussert Y."/>
            <person name="Stocks J."/>
            <person name="Wendawek A."/>
            <person name="Woldeyes F."/>
            <person name="Nichols R.A."/>
            <person name="Borrell J.S."/>
        </authorList>
    </citation>
    <scope>NUCLEOTIDE SEQUENCE [LARGE SCALE GENOMIC DNA]</scope>
    <source>
        <strain evidence="3">cv. Maze</strain>
        <tissue evidence="2">Seeds</tissue>
    </source>
</reference>
<evidence type="ECO:0000256" key="1">
    <source>
        <dbReference type="SAM" id="MobiDB-lite"/>
    </source>
</evidence>
<organism evidence="2 3">
    <name type="scientific">Ensete ventricosum</name>
    <name type="common">Abyssinian banana</name>
    <name type="synonym">Musa ensete</name>
    <dbReference type="NCBI Taxonomy" id="4639"/>
    <lineage>
        <taxon>Eukaryota</taxon>
        <taxon>Viridiplantae</taxon>
        <taxon>Streptophyta</taxon>
        <taxon>Embryophyta</taxon>
        <taxon>Tracheophyta</taxon>
        <taxon>Spermatophyta</taxon>
        <taxon>Magnoliopsida</taxon>
        <taxon>Liliopsida</taxon>
        <taxon>Zingiberales</taxon>
        <taxon>Musaceae</taxon>
        <taxon>Ensete</taxon>
    </lineage>
</organism>
<feature type="region of interest" description="Disordered" evidence="1">
    <location>
        <begin position="94"/>
        <end position="120"/>
    </location>
</feature>
<comment type="caution">
    <text evidence="2">The sequence shown here is derived from an EMBL/GenBank/DDBJ whole genome shotgun (WGS) entry which is preliminary data.</text>
</comment>
<gene>
    <name evidence="2" type="ORF">OPV22_006818</name>
</gene>
<name>A0AAV8Q5B4_ENSVE</name>
<protein>
    <submittedName>
        <fullName evidence="2">Uncharacterized protein</fullName>
    </submittedName>
</protein>
<accession>A0AAV8Q5B4</accession>
<proteinExistence type="predicted"/>